<dbReference type="InterPro" id="IPR005877">
    <property type="entry name" value="YSIRK_signal_dom"/>
</dbReference>
<sequence length="579" mass="63536">MKFIIAIAFNGNRGMIVVDRGAIIDFSFNYLCLFRRVISMVGKNNKHVQLHQEADKQTRFSLKKLTVGVASIAVGATLLLGQPISVNAEEPSTTQTDQSLGEYKEVAKKDLAGKKIENEHLNSLIDSAESKEAVDKLVANYTQPEIATEDTDNIKDLKLYKAAKIAALKAKDIDNETALKTIEDAETKEAVDKLFKELDAKVEKPADETTAPTETEESAPTQDAESTETEATEESNPVDKATETEVISETEAEDNYAEAVRELNDLNLSDTIKEDFAQKIKAAEDNKEAVSQILTEAIDLAELNTKKDAALVEIDQTNLHVDDSNELKGRIEVASSAAEVDNVLVEAQKRAEEQASQAQNGEATTEEKPEAQTKPVPEKKPEEAPKPEEKKPETDKKPESDKKPAPEKKPDAGQKPEAKKPEEKKPEVKKPEDKKPEAKKPDASKQPEKGKEAQPQKPEQNPDQQKQPDKSADKAAQDKKEQELKMAAAKDEAKKEINNLANLSDKQKGELLAGIDKADTPAKIGEIIDFARKLNQDQAPKQQKKQGERLPDTATGAWVLGLIGATAILAGFGIKKFKK</sequence>
<feature type="compositionally biased region" description="Acidic residues" evidence="2">
    <location>
        <begin position="246"/>
        <end position="255"/>
    </location>
</feature>
<dbReference type="EMBL" id="NAQV01000011">
    <property type="protein sequence ID" value="RAN63852.1"/>
    <property type="molecule type" value="Genomic_DNA"/>
</dbReference>
<dbReference type="SUPFAM" id="SSF46997">
    <property type="entry name" value="Bacterial immunoglobulin/albumin-binding domains"/>
    <property type="match status" value="1"/>
</dbReference>
<dbReference type="AlphaFoldDB" id="A0A328KTH4"/>
<feature type="transmembrane region" description="Helical" evidence="3">
    <location>
        <begin position="555"/>
        <end position="574"/>
    </location>
</feature>
<proteinExistence type="predicted"/>
<evidence type="ECO:0000313" key="6">
    <source>
        <dbReference type="EMBL" id="RAN63852.1"/>
    </source>
</evidence>
<feature type="compositionally biased region" description="Polar residues" evidence="2">
    <location>
        <begin position="354"/>
        <end position="363"/>
    </location>
</feature>
<keyword evidence="1" id="KW-0732">Signal</keyword>
<evidence type="ECO:0000313" key="7">
    <source>
        <dbReference type="Proteomes" id="UP000249099"/>
    </source>
</evidence>
<dbReference type="Pfam" id="PF01468">
    <property type="entry name" value="GA"/>
    <property type="match status" value="1"/>
</dbReference>
<dbReference type="InterPro" id="IPR009063">
    <property type="entry name" value="Ig/albumin-bd_sf"/>
</dbReference>
<dbReference type="InterPro" id="IPR002988">
    <property type="entry name" value="GA_module"/>
</dbReference>
<dbReference type="Gene3D" id="1.10.8.40">
    <property type="entry name" value="Albumin-binding domain"/>
    <property type="match status" value="1"/>
</dbReference>
<evidence type="ECO:0000256" key="1">
    <source>
        <dbReference type="ARBA" id="ARBA00022729"/>
    </source>
</evidence>
<protein>
    <recommendedName>
        <fullName evidence="8">YSIRK-type signal peptide-containing protein</fullName>
    </recommendedName>
</protein>
<evidence type="ECO:0000256" key="2">
    <source>
        <dbReference type="SAM" id="MobiDB-lite"/>
    </source>
</evidence>
<gene>
    <name evidence="6" type="ORF">B8A44_03650</name>
</gene>
<feature type="region of interest" description="Disordered" evidence="2">
    <location>
        <begin position="199"/>
        <end position="255"/>
    </location>
</feature>
<dbReference type="Proteomes" id="UP000249099">
    <property type="component" value="Unassembled WGS sequence"/>
</dbReference>
<comment type="caution">
    <text evidence="6">The sequence shown here is derived from an EMBL/GenBank/DDBJ whole genome shotgun (WGS) entry which is preliminary data.</text>
</comment>
<name>A0A328KTH4_9LACT</name>
<feature type="compositionally biased region" description="Low complexity" evidence="2">
    <location>
        <begin position="208"/>
        <end position="221"/>
    </location>
</feature>
<feature type="compositionally biased region" description="Basic and acidic residues" evidence="2">
    <location>
        <begin position="466"/>
        <end position="491"/>
    </location>
</feature>
<dbReference type="NCBIfam" id="TIGR01168">
    <property type="entry name" value="YSIRK_signal"/>
    <property type="match status" value="1"/>
</dbReference>
<evidence type="ECO:0000256" key="3">
    <source>
        <dbReference type="SAM" id="Phobius"/>
    </source>
</evidence>
<accession>A0A328KTH4</accession>
<evidence type="ECO:0000259" key="5">
    <source>
        <dbReference type="Pfam" id="PF04650"/>
    </source>
</evidence>
<keyword evidence="3" id="KW-1133">Transmembrane helix</keyword>
<reference evidence="6 7" key="1">
    <citation type="submission" date="2017-03" db="EMBL/GenBank/DDBJ databases">
        <title>wgs assembly of Dolosigranulum pigrum KPL CDC strains.</title>
        <authorList>
            <person name="Brugger S.D."/>
            <person name="Pettigrew M."/>
            <person name="Kong Y."/>
            <person name="Lemon K.P."/>
        </authorList>
    </citation>
    <scope>NUCLEOTIDE SEQUENCE [LARGE SCALE GENOMIC DNA]</scope>
    <source>
        <strain evidence="6 7">KPL1931_CDC4294-98</strain>
    </source>
</reference>
<dbReference type="Pfam" id="PF04650">
    <property type="entry name" value="YSIRK_signal"/>
    <property type="match status" value="1"/>
</dbReference>
<feature type="domain" description="Protein G-related albumin-binding (GA) module" evidence="4">
    <location>
        <begin position="485"/>
        <end position="536"/>
    </location>
</feature>
<evidence type="ECO:0008006" key="8">
    <source>
        <dbReference type="Google" id="ProtNLM"/>
    </source>
</evidence>
<feature type="region of interest" description="Disordered" evidence="2">
    <location>
        <begin position="345"/>
        <end position="491"/>
    </location>
</feature>
<organism evidence="6 7">
    <name type="scientific">Dolosigranulum pigrum</name>
    <dbReference type="NCBI Taxonomy" id="29394"/>
    <lineage>
        <taxon>Bacteria</taxon>
        <taxon>Bacillati</taxon>
        <taxon>Bacillota</taxon>
        <taxon>Bacilli</taxon>
        <taxon>Lactobacillales</taxon>
        <taxon>Carnobacteriaceae</taxon>
        <taxon>Dolosigranulum</taxon>
    </lineage>
</organism>
<evidence type="ECO:0000259" key="4">
    <source>
        <dbReference type="Pfam" id="PF01468"/>
    </source>
</evidence>
<dbReference type="Gene3D" id="1.20.5.420">
    <property type="entry name" value="Immunoglobulin FC, subunit C"/>
    <property type="match status" value="1"/>
</dbReference>
<feature type="compositionally biased region" description="Basic and acidic residues" evidence="2">
    <location>
        <begin position="365"/>
        <end position="454"/>
    </location>
</feature>
<feature type="domain" description="YSIRK Gram-positive signal peptide" evidence="5">
    <location>
        <begin position="55"/>
        <end position="80"/>
    </location>
</feature>
<keyword evidence="3" id="KW-0812">Transmembrane</keyword>
<keyword evidence="3" id="KW-0472">Membrane</keyword>